<dbReference type="KEGG" id="arac:E0W69_010485"/>
<name>A0A5P2G0V7_9BACT</name>
<accession>A0A5P2G0V7</accession>
<dbReference type="AlphaFoldDB" id="A0A5P2G0V7"/>
<dbReference type="EMBL" id="CP044016">
    <property type="protein sequence ID" value="QES89065.1"/>
    <property type="molecule type" value="Genomic_DNA"/>
</dbReference>
<protein>
    <submittedName>
        <fullName evidence="1">Uncharacterized protein</fullName>
    </submittedName>
</protein>
<proteinExistence type="predicted"/>
<sequence length="139" mass="15984">MRRKFLLFLLLFSYFNILTAVPGYCNLPLALRANCTYLTAIGDTEEIEDANDSFVEFVLKDILHLEEQSDSGDIGTHYVKTASIPHNLLCQATIEKADFNPITAYSFEAISALPQRHYFSYAELIKPKYYHYLFLLTPF</sequence>
<dbReference type="Proteomes" id="UP000292424">
    <property type="component" value="Chromosome"/>
</dbReference>
<gene>
    <name evidence="1" type="ORF">E0W69_010485</name>
</gene>
<evidence type="ECO:0000313" key="2">
    <source>
        <dbReference type="Proteomes" id="UP000292424"/>
    </source>
</evidence>
<organism evidence="1 2">
    <name type="scientific">Rhizosphaericola mali</name>
    <dbReference type="NCBI Taxonomy" id="2545455"/>
    <lineage>
        <taxon>Bacteria</taxon>
        <taxon>Pseudomonadati</taxon>
        <taxon>Bacteroidota</taxon>
        <taxon>Chitinophagia</taxon>
        <taxon>Chitinophagales</taxon>
        <taxon>Chitinophagaceae</taxon>
        <taxon>Rhizosphaericola</taxon>
    </lineage>
</organism>
<reference evidence="1 2" key="1">
    <citation type="submission" date="2019-09" db="EMBL/GenBank/DDBJ databases">
        <title>Complete genome sequence of Arachidicoccus sp. B3-10 isolated from apple orchard soil.</title>
        <authorList>
            <person name="Kim H.S."/>
            <person name="Han K.-I."/>
            <person name="Suh M.K."/>
            <person name="Lee K.C."/>
            <person name="Eom M.K."/>
            <person name="Kim J.-S."/>
            <person name="Kang S.W."/>
            <person name="Sin Y."/>
            <person name="Lee J.-S."/>
        </authorList>
    </citation>
    <scope>NUCLEOTIDE SEQUENCE [LARGE SCALE GENOMIC DNA]</scope>
    <source>
        <strain evidence="1 2">B3-10</strain>
    </source>
</reference>
<keyword evidence="2" id="KW-1185">Reference proteome</keyword>
<dbReference type="RefSeq" id="WP_131330011.1">
    <property type="nucleotide sequence ID" value="NZ_CP044016.1"/>
</dbReference>
<evidence type="ECO:0000313" key="1">
    <source>
        <dbReference type="EMBL" id="QES89065.1"/>
    </source>
</evidence>